<dbReference type="GO" id="GO:0042421">
    <property type="term" value="P:norepinephrine biosynthetic process"/>
    <property type="evidence" value="ECO:0007669"/>
    <property type="project" value="TreeGrafter"/>
</dbReference>
<dbReference type="SUPFAM" id="SSF49742">
    <property type="entry name" value="PHM/PNGase F"/>
    <property type="match status" value="2"/>
</dbReference>
<keyword evidence="9" id="KW-0732">Signal</keyword>
<comment type="similarity">
    <text evidence="2">Belongs to the copper type II ascorbate-dependent monooxygenase family.</text>
</comment>
<dbReference type="SUPFAM" id="SSF49344">
    <property type="entry name" value="CBD9-like"/>
    <property type="match status" value="1"/>
</dbReference>
<comment type="cofactor">
    <cofactor evidence="1">
        <name>Cu(2+)</name>
        <dbReference type="ChEBI" id="CHEBI:29036"/>
    </cofactor>
</comment>
<dbReference type="CDD" id="cd09631">
    <property type="entry name" value="DOMON_DOH"/>
    <property type="match status" value="1"/>
</dbReference>
<dbReference type="PANTHER" id="PTHR10157:SF23">
    <property type="entry name" value="MOXD1 HOMOLOG 1"/>
    <property type="match status" value="1"/>
</dbReference>
<dbReference type="GO" id="GO:0005615">
    <property type="term" value="C:extracellular space"/>
    <property type="evidence" value="ECO:0007669"/>
    <property type="project" value="TreeGrafter"/>
</dbReference>
<evidence type="ECO:0000256" key="4">
    <source>
        <dbReference type="ARBA" id="ARBA00023002"/>
    </source>
</evidence>
<dbReference type="InterPro" id="IPR008977">
    <property type="entry name" value="PHM/PNGase_F_dom_sf"/>
</dbReference>
<evidence type="ECO:0000256" key="5">
    <source>
        <dbReference type="ARBA" id="ARBA00023008"/>
    </source>
</evidence>
<accession>A0A7R8XCG5</accession>
<evidence type="ECO:0000313" key="12">
    <source>
        <dbReference type="Proteomes" id="UP000677054"/>
    </source>
</evidence>
<evidence type="ECO:0000256" key="1">
    <source>
        <dbReference type="ARBA" id="ARBA00001973"/>
    </source>
</evidence>
<dbReference type="Pfam" id="PF03712">
    <property type="entry name" value="Cu2_monoox_C"/>
    <property type="match status" value="1"/>
</dbReference>
<keyword evidence="6" id="KW-0503">Monooxygenase</keyword>
<keyword evidence="3" id="KW-0479">Metal-binding</keyword>
<dbReference type="InterPro" id="IPR045266">
    <property type="entry name" value="DOH_DOMON"/>
</dbReference>
<feature type="chain" id="PRO_5036209206" description="DOMON domain-containing protein" evidence="9">
    <location>
        <begin position="19"/>
        <end position="667"/>
    </location>
</feature>
<keyword evidence="7" id="KW-1015">Disulfide bond</keyword>
<dbReference type="GO" id="GO:0006589">
    <property type="term" value="P:octopamine biosynthetic process"/>
    <property type="evidence" value="ECO:0007669"/>
    <property type="project" value="TreeGrafter"/>
</dbReference>
<keyword evidence="5" id="KW-0186">Copper</keyword>
<dbReference type="PROSITE" id="PS50836">
    <property type="entry name" value="DOMON"/>
    <property type="match status" value="1"/>
</dbReference>
<dbReference type="AlphaFoldDB" id="A0A7R8XCG5"/>
<dbReference type="GO" id="GO:0030667">
    <property type="term" value="C:secretory granule membrane"/>
    <property type="evidence" value="ECO:0007669"/>
    <property type="project" value="TreeGrafter"/>
</dbReference>
<dbReference type="SMART" id="SM00664">
    <property type="entry name" value="DoH"/>
    <property type="match status" value="1"/>
</dbReference>
<keyword evidence="8" id="KW-0325">Glycoprotein</keyword>
<dbReference type="OrthoDB" id="10003276at2759"/>
<name>A0A7R8XCG5_9CRUS</name>
<keyword evidence="12" id="KW-1185">Reference proteome</keyword>
<dbReference type="InterPro" id="IPR000945">
    <property type="entry name" value="DBH-like"/>
</dbReference>
<dbReference type="GO" id="GO:0004500">
    <property type="term" value="F:dopamine beta-monooxygenase activity"/>
    <property type="evidence" value="ECO:0007669"/>
    <property type="project" value="InterPro"/>
</dbReference>
<dbReference type="Gene3D" id="2.60.120.310">
    <property type="entry name" value="Copper type II, ascorbate-dependent monooxygenase, N-terminal domain"/>
    <property type="match status" value="1"/>
</dbReference>
<dbReference type="Pfam" id="PF01082">
    <property type="entry name" value="Cu2_monooxygen"/>
    <property type="match status" value="1"/>
</dbReference>
<evidence type="ECO:0000256" key="3">
    <source>
        <dbReference type="ARBA" id="ARBA00022723"/>
    </source>
</evidence>
<dbReference type="GO" id="GO:0042420">
    <property type="term" value="P:dopamine catabolic process"/>
    <property type="evidence" value="ECO:0007669"/>
    <property type="project" value="TreeGrafter"/>
</dbReference>
<dbReference type="InterPro" id="IPR024548">
    <property type="entry name" value="Cu2_monoox_C"/>
</dbReference>
<evidence type="ECO:0000259" key="10">
    <source>
        <dbReference type="PROSITE" id="PS50836"/>
    </source>
</evidence>
<protein>
    <recommendedName>
        <fullName evidence="10">DOMON domain-containing protein</fullName>
    </recommendedName>
</protein>
<dbReference type="Proteomes" id="UP000677054">
    <property type="component" value="Unassembled WGS sequence"/>
</dbReference>
<feature type="domain" description="DOMON" evidence="10">
    <location>
        <begin position="32"/>
        <end position="151"/>
    </location>
</feature>
<evidence type="ECO:0000313" key="11">
    <source>
        <dbReference type="EMBL" id="CAD7247990.1"/>
    </source>
</evidence>
<dbReference type="Gene3D" id="2.60.120.230">
    <property type="match status" value="1"/>
</dbReference>
<dbReference type="GO" id="GO:0005507">
    <property type="term" value="F:copper ion binding"/>
    <property type="evidence" value="ECO:0007669"/>
    <property type="project" value="InterPro"/>
</dbReference>
<evidence type="ECO:0000256" key="9">
    <source>
        <dbReference type="SAM" id="SignalP"/>
    </source>
</evidence>
<dbReference type="Pfam" id="PF03351">
    <property type="entry name" value="DOMON"/>
    <property type="match status" value="1"/>
</dbReference>
<dbReference type="FunFam" id="2.60.120.310:FF:000004">
    <property type="entry name" value="DBH-like monooxygenase protein 1"/>
    <property type="match status" value="1"/>
</dbReference>
<keyword evidence="4" id="KW-0560">Oxidoreductase</keyword>
<proteinExistence type="inferred from homology"/>
<evidence type="ECO:0000256" key="8">
    <source>
        <dbReference type="ARBA" id="ARBA00023180"/>
    </source>
</evidence>
<evidence type="ECO:0000256" key="2">
    <source>
        <dbReference type="ARBA" id="ARBA00010676"/>
    </source>
</evidence>
<dbReference type="InterPro" id="IPR036939">
    <property type="entry name" value="Cu2_ascorb_mOase_N_sf"/>
</dbReference>
<evidence type="ECO:0000256" key="6">
    <source>
        <dbReference type="ARBA" id="ARBA00023033"/>
    </source>
</evidence>
<dbReference type="FunFam" id="2.60.120.230:FF:000001">
    <property type="entry name" value="Monooxygenase, DBH-like 1"/>
    <property type="match status" value="1"/>
</dbReference>
<gene>
    <name evidence="11" type="ORF">DSTB1V02_LOCUS7813</name>
</gene>
<reference evidence="11" key="1">
    <citation type="submission" date="2020-11" db="EMBL/GenBank/DDBJ databases">
        <authorList>
            <person name="Tran Van P."/>
        </authorList>
    </citation>
    <scope>NUCLEOTIDE SEQUENCE</scope>
</reference>
<dbReference type="Gene3D" id="2.60.40.1210">
    <property type="entry name" value="Cellobiose dehydrogenase, cytochrome domain"/>
    <property type="match status" value="1"/>
</dbReference>
<dbReference type="PANTHER" id="PTHR10157">
    <property type="entry name" value="DOPAMINE BETA HYDROXYLASE RELATED"/>
    <property type="match status" value="1"/>
</dbReference>
<evidence type="ECO:0000256" key="7">
    <source>
        <dbReference type="ARBA" id="ARBA00023157"/>
    </source>
</evidence>
<sequence>MELLLLIVLSLSAKFSFGFSEWTHEMVLDGEGILRVQWMAMPGGKVIRFKVTGRTLGWMGIGFSPNGGMAGADITLLWVQDHTGTPHALDMYAKGEERPVLDDKQDVTVESGQQNETHTDIVFLKYLQDCSYNGQDFPLGEGTVRLIWSWHPEDPEGKEDSWTPKYHDRSRRGTRSVYLFSPPLENNLSPAEERNFKKWDILSPDVEIPSDRDTLYWCKIFKVPPEIQARPHHMIGYVPVIEADHEVYVHHMLLYECSLPAHSKLTSSGVFEKYVSHAGAPCYAPNMPISWNYCQKEIVAWAVGSEGEYLPERVGIPLADEHRGATYMMMEIHYNNPTLQKGIVDRSGVRVYYTEELRPIEASTLLTGHKVTFMQVLPPGRPRFTSHTICSEHCTRQAIPEDGIKVFQVFLHSHLTGREIHVRHFRNGKELSPIASDAYYDFNYQQAHILPKPVTVLPGDILLTECVYDTTDRHNVTLGGFSTREEMCLAFLKYYPKLEFDHCLSLPVYESYMETLGIQEFYDLEDFRIRDYQSLNLEDETDETGKVESPLAVESSLIRKESNVLKTHLIVKEPEDLRNLSFYEILHQTDWNPKVSEKLQFRFLHGKHIPICRKTGQQLYDYPKEVEYPDVSEISYHKCLKASGTRPNFTLSFTIAFLFLFPLHFLH</sequence>
<dbReference type="EMBL" id="CAJPEV010001659">
    <property type="protein sequence ID" value="CAG0893754.1"/>
    <property type="molecule type" value="Genomic_DNA"/>
</dbReference>
<dbReference type="InterPro" id="IPR014784">
    <property type="entry name" value="Cu2_ascorb_mOase-like_C"/>
</dbReference>
<dbReference type="InterPro" id="IPR005018">
    <property type="entry name" value="DOMON_domain"/>
</dbReference>
<organism evidence="11">
    <name type="scientific">Darwinula stevensoni</name>
    <dbReference type="NCBI Taxonomy" id="69355"/>
    <lineage>
        <taxon>Eukaryota</taxon>
        <taxon>Metazoa</taxon>
        <taxon>Ecdysozoa</taxon>
        <taxon>Arthropoda</taxon>
        <taxon>Crustacea</taxon>
        <taxon>Oligostraca</taxon>
        <taxon>Ostracoda</taxon>
        <taxon>Podocopa</taxon>
        <taxon>Podocopida</taxon>
        <taxon>Darwinulocopina</taxon>
        <taxon>Darwinuloidea</taxon>
        <taxon>Darwinulidae</taxon>
        <taxon>Darwinula</taxon>
    </lineage>
</organism>
<feature type="signal peptide" evidence="9">
    <location>
        <begin position="1"/>
        <end position="18"/>
    </location>
</feature>
<dbReference type="EMBL" id="LR901176">
    <property type="protein sequence ID" value="CAD7247990.1"/>
    <property type="molecule type" value="Genomic_DNA"/>
</dbReference>
<dbReference type="InterPro" id="IPR000323">
    <property type="entry name" value="Cu2_ascorb_mOase_N"/>
</dbReference>